<dbReference type="SUPFAM" id="SSF53649">
    <property type="entry name" value="Alkaline phosphatase-like"/>
    <property type="match status" value="1"/>
</dbReference>
<keyword evidence="10" id="KW-1185">Reference proteome</keyword>
<evidence type="ECO:0000256" key="4">
    <source>
        <dbReference type="ARBA" id="ARBA00022801"/>
    </source>
</evidence>
<feature type="non-terminal residue" evidence="9">
    <location>
        <position position="1"/>
    </location>
</feature>
<proteinExistence type="inferred from homology"/>
<keyword evidence="5" id="KW-0106">Calcium</keyword>
<feature type="signal peptide" evidence="7">
    <location>
        <begin position="1"/>
        <end position="21"/>
    </location>
</feature>
<dbReference type="Pfam" id="PF00884">
    <property type="entry name" value="Sulfatase"/>
    <property type="match status" value="1"/>
</dbReference>
<accession>A0ABY7EMS0</accession>
<keyword evidence="6" id="KW-0325">Glycoprotein</keyword>
<comment type="similarity">
    <text evidence="2">Belongs to the sulfatase family.</text>
</comment>
<dbReference type="Gene3D" id="3.30.1120.10">
    <property type="match status" value="1"/>
</dbReference>
<protein>
    <submittedName>
        <fullName evidence="9">ARSJ-like protein</fullName>
    </submittedName>
</protein>
<evidence type="ECO:0000256" key="3">
    <source>
        <dbReference type="ARBA" id="ARBA00022723"/>
    </source>
</evidence>
<dbReference type="Proteomes" id="UP001164746">
    <property type="component" value="Chromosome 7"/>
</dbReference>
<dbReference type="Gene3D" id="3.40.720.10">
    <property type="entry name" value="Alkaline Phosphatase, subunit A"/>
    <property type="match status" value="2"/>
</dbReference>
<dbReference type="InterPro" id="IPR047115">
    <property type="entry name" value="ARSB"/>
</dbReference>
<dbReference type="EMBL" id="CP111018">
    <property type="protein sequence ID" value="WAR10026.1"/>
    <property type="molecule type" value="Genomic_DNA"/>
</dbReference>
<organism evidence="9 10">
    <name type="scientific">Mya arenaria</name>
    <name type="common">Soft-shell clam</name>
    <dbReference type="NCBI Taxonomy" id="6604"/>
    <lineage>
        <taxon>Eukaryota</taxon>
        <taxon>Metazoa</taxon>
        <taxon>Spiralia</taxon>
        <taxon>Lophotrochozoa</taxon>
        <taxon>Mollusca</taxon>
        <taxon>Bivalvia</taxon>
        <taxon>Autobranchia</taxon>
        <taxon>Heteroconchia</taxon>
        <taxon>Euheterodonta</taxon>
        <taxon>Imparidentia</taxon>
        <taxon>Neoheterodontei</taxon>
        <taxon>Myida</taxon>
        <taxon>Myoidea</taxon>
        <taxon>Myidae</taxon>
        <taxon>Mya</taxon>
    </lineage>
</organism>
<evidence type="ECO:0000313" key="10">
    <source>
        <dbReference type="Proteomes" id="UP001164746"/>
    </source>
</evidence>
<dbReference type="PROSITE" id="PS00149">
    <property type="entry name" value="SULFATASE_2"/>
    <property type="match status" value="1"/>
</dbReference>
<evidence type="ECO:0000256" key="7">
    <source>
        <dbReference type="SAM" id="SignalP"/>
    </source>
</evidence>
<comment type="cofactor">
    <cofactor evidence="1">
        <name>Ca(2+)</name>
        <dbReference type="ChEBI" id="CHEBI:29108"/>
    </cofactor>
</comment>
<dbReference type="InterPro" id="IPR024607">
    <property type="entry name" value="Sulfatase_CS"/>
</dbReference>
<evidence type="ECO:0000256" key="5">
    <source>
        <dbReference type="ARBA" id="ARBA00022837"/>
    </source>
</evidence>
<evidence type="ECO:0000256" key="2">
    <source>
        <dbReference type="ARBA" id="ARBA00008779"/>
    </source>
</evidence>
<sequence>MTRRKALTCFILLSYITHVTCKQPHILLVVADDYGFHDIGYHASEIRTPNLDKLAHGGVRLENYYIHTGLQHGIIWPTQPNGLPLDSPTIADKLKEAGYSTHAVGKWHLGFYKDEYLPTSRGFDSYFGYLTGSENYYSHYRCNGKMCGTDFRDNTKPAGAYNGSYSTHLFANRNILFKIDNGGQVIEGGNNYPLRGWKGSLWEGGMHGVGFVHSQLLNDKVIGSVSRGLIHISVGPNTKNLWLFNIAKDPNERVDLSDQEPTRVRAMLKRLKIYQKTAVPCRYPNGDPKADPSLRG</sequence>
<dbReference type="InterPro" id="IPR017850">
    <property type="entry name" value="Alkaline_phosphatase_core_sf"/>
</dbReference>
<evidence type="ECO:0000313" key="9">
    <source>
        <dbReference type="EMBL" id="WAR10026.1"/>
    </source>
</evidence>
<feature type="domain" description="Sulfatase N-terminal" evidence="8">
    <location>
        <begin position="24"/>
        <end position="148"/>
    </location>
</feature>
<dbReference type="PANTHER" id="PTHR10342:SF274">
    <property type="entry name" value="ARYLSULFATASE B"/>
    <property type="match status" value="1"/>
</dbReference>
<keyword evidence="7" id="KW-0732">Signal</keyword>
<evidence type="ECO:0000256" key="1">
    <source>
        <dbReference type="ARBA" id="ARBA00001913"/>
    </source>
</evidence>
<reference evidence="9" key="1">
    <citation type="submission" date="2022-11" db="EMBL/GenBank/DDBJ databases">
        <title>Centuries of genome instability and evolution in soft-shell clam transmissible cancer (bioRxiv).</title>
        <authorList>
            <person name="Hart S.F.M."/>
            <person name="Yonemitsu M.A."/>
            <person name="Giersch R.M."/>
            <person name="Beal B.F."/>
            <person name="Arriagada G."/>
            <person name="Davis B.W."/>
            <person name="Ostrander E.A."/>
            <person name="Goff S.P."/>
            <person name="Metzger M.J."/>
        </authorList>
    </citation>
    <scope>NUCLEOTIDE SEQUENCE</scope>
    <source>
        <strain evidence="9">MELC-2E11</strain>
        <tissue evidence="9">Siphon/mantle</tissue>
    </source>
</reference>
<name>A0ABY7EMS0_MYAAR</name>
<evidence type="ECO:0000256" key="6">
    <source>
        <dbReference type="ARBA" id="ARBA00023180"/>
    </source>
</evidence>
<gene>
    <name evidence="9" type="ORF">MAR_035102</name>
</gene>
<keyword evidence="3" id="KW-0479">Metal-binding</keyword>
<dbReference type="InterPro" id="IPR000917">
    <property type="entry name" value="Sulfatase_N"/>
</dbReference>
<feature type="chain" id="PRO_5047155303" evidence="7">
    <location>
        <begin position="22"/>
        <end position="296"/>
    </location>
</feature>
<dbReference type="PANTHER" id="PTHR10342">
    <property type="entry name" value="ARYLSULFATASE"/>
    <property type="match status" value="1"/>
</dbReference>
<keyword evidence="4" id="KW-0378">Hydrolase</keyword>
<evidence type="ECO:0000259" key="8">
    <source>
        <dbReference type="Pfam" id="PF00884"/>
    </source>
</evidence>